<dbReference type="PANTHER" id="PTHR30419">
    <property type="entry name" value="HTH-TYPE TRANSCRIPTIONAL REGULATOR YBHD"/>
    <property type="match status" value="1"/>
</dbReference>
<dbReference type="EMBL" id="JBHSUB010000013">
    <property type="protein sequence ID" value="MFC6378745.1"/>
    <property type="molecule type" value="Genomic_DNA"/>
</dbReference>
<keyword evidence="2" id="KW-0805">Transcription regulation</keyword>
<dbReference type="InterPro" id="IPR000847">
    <property type="entry name" value="LysR_HTH_N"/>
</dbReference>
<evidence type="ECO:0000313" key="7">
    <source>
        <dbReference type="Proteomes" id="UP001596230"/>
    </source>
</evidence>
<dbReference type="PANTHER" id="PTHR30419:SF28">
    <property type="entry name" value="HTH-TYPE TRANSCRIPTIONAL REGULATOR BSDA"/>
    <property type="match status" value="1"/>
</dbReference>
<organism evidence="6 7">
    <name type="scientific">Tatumella terrea</name>
    <dbReference type="NCBI Taxonomy" id="419007"/>
    <lineage>
        <taxon>Bacteria</taxon>
        <taxon>Pseudomonadati</taxon>
        <taxon>Pseudomonadota</taxon>
        <taxon>Gammaproteobacteria</taxon>
        <taxon>Enterobacterales</taxon>
        <taxon>Erwiniaceae</taxon>
        <taxon>Tatumella</taxon>
    </lineage>
</organism>
<evidence type="ECO:0000259" key="5">
    <source>
        <dbReference type="PROSITE" id="PS50931"/>
    </source>
</evidence>
<evidence type="ECO:0000256" key="4">
    <source>
        <dbReference type="ARBA" id="ARBA00023163"/>
    </source>
</evidence>
<name>A0ABW1W0I5_9GAMM</name>
<dbReference type="Gene3D" id="3.40.190.290">
    <property type="match status" value="1"/>
</dbReference>
<dbReference type="PROSITE" id="PS50931">
    <property type="entry name" value="HTH_LYSR"/>
    <property type="match status" value="1"/>
</dbReference>
<evidence type="ECO:0000256" key="2">
    <source>
        <dbReference type="ARBA" id="ARBA00023015"/>
    </source>
</evidence>
<keyword evidence="4" id="KW-0804">Transcription</keyword>
<comment type="caution">
    <text evidence="6">The sequence shown here is derived from an EMBL/GenBank/DDBJ whole genome shotgun (WGS) entry which is preliminary data.</text>
</comment>
<evidence type="ECO:0000256" key="1">
    <source>
        <dbReference type="ARBA" id="ARBA00009437"/>
    </source>
</evidence>
<dbReference type="PRINTS" id="PR00039">
    <property type="entry name" value="HTHLYSR"/>
</dbReference>
<keyword evidence="3" id="KW-0238">DNA-binding</keyword>
<dbReference type="InterPro" id="IPR050950">
    <property type="entry name" value="HTH-type_LysR_regulators"/>
</dbReference>
<proteinExistence type="inferred from homology"/>
<feature type="domain" description="HTH lysR-type" evidence="5">
    <location>
        <begin position="1"/>
        <end position="60"/>
    </location>
</feature>
<dbReference type="SUPFAM" id="SSF46785">
    <property type="entry name" value="Winged helix' DNA-binding domain"/>
    <property type="match status" value="1"/>
</dbReference>
<evidence type="ECO:0000313" key="6">
    <source>
        <dbReference type="EMBL" id="MFC6378745.1"/>
    </source>
</evidence>
<dbReference type="InterPro" id="IPR005119">
    <property type="entry name" value="LysR_subst-bd"/>
</dbReference>
<dbReference type="InterPro" id="IPR036388">
    <property type="entry name" value="WH-like_DNA-bd_sf"/>
</dbReference>
<reference evidence="7" key="1">
    <citation type="journal article" date="2019" name="Int. J. Syst. Evol. Microbiol.">
        <title>The Global Catalogue of Microorganisms (GCM) 10K type strain sequencing project: providing services to taxonomists for standard genome sequencing and annotation.</title>
        <authorList>
            <consortium name="The Broad Institute Genomics Platform"/>
            <consortium name="The Broad Institute Genome Sequencing Center for Infectious Disease"/>
            <person name="Wu L."/>
            <person name="Ma J."/>
        </authorList>
    </citation>
    <scope>NUCLEOTIDE SEQUENCE [LARGE SCALE GENOMIC DNA]</scope>
    <source>
        <strain evidence="7">CGMCC 1.18518</strain>
    </source>
</reference>
<keyword evidence="7" id="KW-1185">Reference proteome</keyword>
<comment type="similarity">
    <text evidence="1">Belongs to the LysR transcriptional regulatory family.</text>
</comment>
<gene>
    <name evidence="6" type="ORF">ACFP9W_11775</name>
</gene>
<dbReference type="InterPro" id="IPR036390">
    <property type="entry name" value="WH_DNA-bd_sf"/>
</dbReference>
<protein>
    <submittedName>
        <fullName evidence="6">LysR family transcriptional regulator</fullName>
    </submittedName>
</protein>
<sequence>MDLNIQKYKAFISVVECGSFTRAAERIFYSQSGISRMINDLETEWGVSLFERSRQGARLTPEGRRLLPFARGVYESYGRLQSEVDALNGLQSGTIRVGTFSSVAVHWLPALLSEFRQHYPDIIFELVPGDYRETERRVLEGQVDCGFTRLPVHSSLESLFLHHDPYRVVMPDDHPLAGLQTVPLQALCDYPFLLLEKGNNNEISGIFAQHQLDLQVRYTLWDDYAVMAMVEKNLGISLLPQLTLQNIPYRITTRETEPLTGRDIGLVYRDTKTQSRAVKTFIGFLSSFRI</sequence>
<evidence type="ECO:0000256" key="3">
    <source>
        <dbReference type="ARBA" id="ARBA00023125"/>
    </source>
</evidence>
<dbReference type="Pfam" id="PF00126">
    <property type="entry name" value="HTH_1"/>
    <property type="match status" value="1"/>
</dbReference>
<dbReference type="Gene3D" id="1.10.10.10">
    <property type="entry name" value="Winged helix-like DNA-binding domain superfamily/Winged helix DNA-binding domain"/>
    <property type="match status" value="1"/>
</dbReference>
<dbReference type="CDD" id="cd05466">
    <property type="entry name" value="PBP2_LTTR_substrate"/>
    <property type="match status" value="1"/>
</dbReference>
<dbReference type="Proteomes" id="UP001596230">
    <property type="component" value="Unassembled WGS sequence"/>
</dbReference>
<dbReference type="Pfam" id="PF03466">
    <property type="entry name" value="LysR_substrate"/>
    <property type="match status" value="1"/>
</dbReference>
<dbReference type="RefSeq" id="WP_385951340.1">
    <property type="nucleotide sequence ID" value="NZ_JBHSUB010000013.1"/>
</dbReference>
<dbReference type="SUPFAM" id="SSF53850">
    <property type="entry name" value="Periplasmic binding protein-like II"/>
    <property type="match status" value="1"/>
</dbReference>
<accession>A0ABW1W0I5</accession>